<evidence type="ECO:0000313" key="2">
    <source>
        <dbReference type="Proteomes" id="UP000182649"/>
    </source>
</evidence>
<dbReference type="OrthoDB" id="8565989at2"/>
<protein>
    <submittedName>
        <fullName evidence="1">Uncharacterized protein</fullName>
    </submittedName>
</protein>
<name>A0A1I7J2T6_9PROT</name>
<dbReference type="RefSeq" id="WP_074976127.1">
    <property type="nucleotide sequence ID" value="NZ_FPBZ01000046.1"/>
</dbReference>
<reference evidence="1 2" key="1">
    <citation type="submission" date="2016-10" db="EMBL/GenBank/DDBJ databases">
        <authorList>
            <person name="de Groot N.N."/>
        </authorList>
    </citation>
    <scope>NUCLEOTIDE SEQUENCE [LARGE SCALE GENOMIC DNA]</scope>
    <source>
        <strain evidence="1 2">Nl14</strain>
    </source>
</reference>
<dbReference type="AlphaFoldDB" id="A0A1I7J2T6"/>
<dbReference type="Proteomes" id="UP000182649">
    <property type="component" value="Unassembled WGS sequence"/>
</dbReference>
<organism evidence="1 2">
    <name type="scientific">Nitrosospira multiformis</name>
    <dbReference type="NCBI Taxonomy" id="1231"/>
    <lineage>
        <taxon>Bacteria</taxon>
        <taxon>Pseudomonadati</taxon>
        <taxon>Pseudomonadota</taxon>
        <taxon>Betaproteobacteria</taxon>
        <taxon>Nitrosomonadales</taxon>
        <taxon>Nitrosomonadaceae</taxon>
        <taxon>Nitrosospira</taxon>
    </lineage>
</organism>
<accession>A0A1I7J2T6</accession>
<sequence length="155" mass="18136">MNPQVVFIPLHTELYNEFVLRYGDSKADVASTIGNLVSDFLERTKDEQYWSRQYLAKRDADRTLEEVSGNPDRGYQWLTLFLPNGTRLKMAYKGRDHYAEVAYEKIIYEGEAFSPSGLANRIASGTSRNAWRDLWIKRPRDKEWILADDLRRNRA</sequence>
<dbReference type="EMBL" id="FPBZ01000046">
    <property type="protein sequence ID" value="SFU79505.1"/>
    <property type="molecule type" value="Genomic_DNA"/>
</dbReference>
<gene>
    <name evidence="1" type="ORF">SAMN05216417_1462</name>
</gene>
<proteinExistence type="predicted"/>
<evidence type="ECO:0000313" key="1">
    <source>
        <dbReference type="EMBL" id="SFU79505.1"/>
    </source>
</evidence>